<evidence type="ECO:0000313" key="2">
    <source>
        <dbReference type="EMBL" id="NKY96603.1"/>
    </source>
</evidence>
<organism evidence="2 3">
    <name type="scientific">Nocardiopsis alborubida</name>
    <dbReference type="NCBI Taxonomy" id="146802"/>
    <lineage>
        <taxon>Bacteria</taxon>
        <taxon>Bacillati</taxon>
        <taxon>Actinomycetota</taxon>
        <taxon>Actinomycetes</taxon>
        <taxon>Streptosporangiales</taxon>
        <taxon>Nocardiopsidaceae</taxon>
        <taxon>Nocardiopsis</taxon>
    </lineage>
</organism>
<gene>
    <name evidence="2" type="ORF">HGB44_02790</name>
</gene>
<keyword evidence="3" id="KW-1185">Reference proteome</keyword>
<reference evidence="2 3" key="1">
    <citation type="submission" date="2020-04" db="EMBL/GenBank/DDBJ databases">
        <title>MicrobeNet Type strains.</title>
        <authorList>
            <person name="Nicholson A.C."/>
        </authorList>
    </citation>
    <scope>NUCLEOTIDE SEQUENCE [LARGE SCALE GENOMIC DNA]</scope>
    <source>
        <strain evidence="2 3">ATCC 23612</strain>
    </source>
</reference>
<feature type="region of interest" description="Disordered" evidence="1">
    <location>
        <begin position="328"/>
        <end position="348"/>
    </location>
</feature>
<dbReference type="Proteomes" id="UP000553209">
    <property type="component" value="Unassembled WGS sequence"/>
</dbReference>
<comment type="caution">
    <text evidence="2">The sequence shown here is derived from an EMBL/GenBank/DDBJ whole genome shotgun (WGS) entry which is preliminary data.</text>
</comment>
<feature type="region of interest" description="Disordered" evidence="1">
    <location>
        <begin position="1"/>
        <end position="22"/>
    </location>
</feature>
<evidence type="ECO:0000256" key="1">
    <source>
        <dbReference type="SAM" id="MobiDB-lite"/>
    </source>
</evidence>
<name>A0A7X6M8F3_9ACTN</name>
<dbReference type="RefSeq" id="WP_061080738.1">
    <property type="nucleotide sequence ID" value="NZ_JAAXPG010000002.1"/>
</dbReference>
<dbReference type="EMBL" id="JAAXPG010000002">
    <property type="protein sequence ID" value="NKY96603.1"/>
    <property type="molecule type" value="Genomic_DNA"/>
</dbReference>
<sequence length="348" mass="36801">MSGGGELDDALTPTVTSEAMDVDTSFLDAYRSGGAEGLAQYRREAEAADSLETSQAVADELDDFAGRFDASSAQRGGASASAPATPGSEAGTVTAPEPGAFQADEEVEPEHEMTGPVSAHDKQIDEDARRGQALEHTDLQEAVQSAAVRAGDESTGGGELPITAFRVADVVSQPTVRALPEAVIIGLREQLRGAAVREAGASDDEAQAFAKRLSQASLVTAFLLAHLDLGIGVDAATARAAELFRSRDPLLGRVASRLDALITAEAARGDQLDQVREDLREVRSTADVLEQVLAYSVADRTEHLARGAAGVGDLDLRHDSAIRLRDQAREATRKQHRVEADRDGRRLK</sequence>
<dbReference type="AlphaFoldDB" id="A0A7X6M8F3"/>
<protein>
    <submittedName>
        <fullName evidence="2">Uncharacterized protein</fullName>
    </submittedName>
</protein>
<feature type="region of interest" description="Disordered" evidence="1">
    <location>
        <begin position="67"/>
        <end position="96"/>
    </location>
</feature>
<accession>A0A7X6M8F3</accession>
<feature type="compositionally biased region" description="Low complexity" evidence="1">
    <location>
        <begin position="70"/>
        <end position="91"/>
    </location>
</feature>
<proteinExistence type="predicted"/>
<evidence type="ECO:0000313" key="3">
    <source>
        <dbReference type="Proteomes" id="UP000553209"/>
    </source>
</evidence>